<evidence type="ECO:0000313" key="1">
    <source>
        <dbReference type="EMBL" id="CAK7348607.1"/>
    </source>
</evidence>
<gene>
    <name evidence="1" type="ORF">DCAF_LOCUS21308</name>
</gene>
<sequence length="61" mass="6471">MGVHAVLDALNAEKQERGPCRFKHIYQAGEREGRGVGRSGTSISKTLSIGILCRSGKEGAS</sequence>
<reference evidence="1 2" key="1">
    <citation type="submission" date="2024-01" db="EMBL/GenBank/DDBJ databases">
        <authorList>
            <person name="Waweru B."/>
        </authorList>
    </citation>
    <scope>NUCLEOTIDE SEQUENCE [LARGE SCALE GENOMIC DNA]</scope>
</reference>
<evidence type="ECO:0000313" key="2">
    <source>
        <dbReference type="Proteomes" id="UP001314170"/>
    </source>
</evidence>
<protein>
    <submittedName>
        <fullName evidence="1">Uncharacterized protein</fullName>
    </submittedName>
</protein>
<comment type="caution">
    <text evidence="1">The sequence shown here is derived from an EMBL/GenBank/DDBJ whole genome shotgun (WGS) entry which is preliminary data.</text>
</comment>
<proteinExistence type="predicted"/>
<keyword evidence="2" id="KW-1185">Reference proteome</keyword>
<dbReference type="AlphaFoldDB" id="A0AAV1SEK0"/>
<dbReference type="EMBL" id="CAWUPB010001173">
    <property type="protein sequence ID" value="CAK7348607.1"/>
    <property type="molecule type" value="Genomic_DNA"/>
</dbReference>
<name>A0AAV1SEK0_9ROSI</name>
<organism evidence="1 2">
    <name type="scientific">Dovyalis caffra</name>
    <dbReference type="NCBI Taxonomy" id="77055"/>
    <lineage>
        <taxon>Eukaryota</taxon>
        <taxon>Viridiplantae</taxon>
        <taxon>Streptophyta</taxon>
        <taxon>Embryophyta</taxon>
        <taxon>Tracheophyta</taxon>
        <taxon>Spermatophyta</taxon>
        <taxon>Magnoliopsida</taxon>
        <taxon>eudicotyledons</taxon>
        <taxon>Gunneridae</taxon>
        <taxon>Pentapetalae</taxon>
        <taxon>rosids</taxon>
        <taxon>fabids</taxon>
        <taxon>Malpighiales</taxon>
        <taxon>Salicaceae</taxon>
        <taxon>Flacourtieae</taxon>
        <taxon>Dovyalis</taxon>
    </lineage>
</organism>
<dbReference type="Proteomes" id="UP001314170">
    <property type="component" value="Unassembled WGS sequence"/>
</dbReference>
<accession>A0AAV1SEK0</accession>